<name>A0ABT3PX48_9BACT</name>
<evidence type="ECO:0000313" key="2">
    <source>
        <dbReference type="EMBL" id="MCW9712418.1"/>
    </source>
</evidence>
<comment type="caution">
    <text evidence="2">The sequence shown here is derived from an EMBL/GenBank/DDBJ whole genome shotgun (WGS) entry which is preliminary data.</text>
</comment>
<evidence type="ECO:0000313" key="3">
    <source>
        <dbReference type="Proteomes" id="UP001207337"/>
    </source>
</evidence>
<dbReference type="Pfam" id="PF07722">
    <property type="entry name" value="Peptidase_C26"/>
    <property type="match status" value="1"/>
</dbReference>
<feature type="transmembrane region" description="Helical" evidence="1">
    <location>
        <begin position="84"/>
        <end position="103"/>
    </location>
</feature>
<keyword evidence="2" id="KW-0315">Glutamine amidotransferase</keyword>
<accession>A0ABT3PX48</accession>
<organism evidence="2 3">
    <name type="scientific">Fodinibius salicampi</name>
    <dbReference type="NCBI Taxonomy" id="1920655"/>
    <lineage>
        <taxon>Bacteria</taxon>
        <taxon>Pseudomonadati</taxon>
        <taxon>Balneolota</taxon>
        <taxon>Balneolia</taxon>
        <taxon>Balneolales</taxon>
        <taxon>Balneolaceae</taxon>
        <taxon>Fodinibius</taxon>
    </lineage>
</organism>
<keyword evidence="3" id="KW-1185">Reference proteome</keyword>
<dbReference type="InterPro" id="IPR011697">
    <property type="entry name" value="Peptidase_C26"/>
</dbReference>
<keyword evidence="1" id="KW-1133">Transmembrane helix</keyword>
<evidence type="ECO:0000256" key="1">
    <source>
        <dbReference type="SAM" id="Phobius"/>
    </source>
</evidence>
<protein>
    <submittedName>
        <fullName evidence="2">Type 1 glutamine amidotransferase</fullName>
    </submittedName>
</protein>
<sequence length="265" mass="29771">MKNSNKPTIGITGPDKGGTAAWWFTKYAVLLQGGKPIRITPSEPHPGENLDGLILGGGADIDQERYGKSFAENPFEMGPKPSSLYQGFIKILSFLFYPFLFLIRKLLSTKSSAVDPERDRLEFEILQKAINNTIPILGICRGSQLINVHFGGNLYQDIGDFYSEVPQVYSIWPKKKVLIESDSKLGQIIRKDNIWVNALHNQAVDNIGSGLRVIAREETDLPQAIEHISYPFMMGVQWHPEYMPQIVHQRAIFGALISQAKKFVK</sequence>
<proteinExistence type="predicted"/>
<dbReference type="SUPFAM" id="SSF52317">
    <property type="entry name" value="Class I glutamine amidotransferase-like"/>
    <property type="match status" value="1"/>
</dbReference>
<dbReference type="CDD" id="cd01745">
    <property type="entry name" value="GATase1_2"/>
    <property type="match status" value="1"/>
</dbReference>
<dbReference type="EMBL" id="JAJNDC010000001">
    <property type="protein sequence ID" value="MCW9712418.1"/>
    <property type="molecule type" value="Genomic_DNA"/>
</dbReference>
<gene>
    <name evidence="2" type="ORF">LQ318_05810</name>
</gene>
<dbReference type="PROSITE" id="PS51273">
    <property type="entry name" value="GATASE_TYPE_1"/>
    <property type="match status" value="1"/>
</dbReference>
<dbReference type="InterPro" id="IPR044668">
    <property type="entry name" value="PuuD-like"/>
</dbReference>
<dbReference type="Proteomes" id="UP001207337">
    <property type="component" value="Unassembled WGS sequence"/>
</dbReference>
<dbReference type="PANTHER" id="PTHR43235">
    <property type="entry name" value="GLUTAMINE AMIDOTRANSFERASE PB2B2.05-RELATED"/>
    <property type="match status" value="1"/>
</dbReference>
<dbReference type="RefSeq" id="WP_265788369.1">
    <property type="nucleotide sequence ID" value="NZ_BAABRS010000001.1"/>
</dbReference>
<dbReference type="PANTHER" id="PTHR43235:SF1">
    <property type="entry name" value="GLUTAMINE AMIDOTRANSFERASE PB2B2.05-RELATED"/>
    <property type="match status" value="1"/>
</dbReference>
<keyword evidence="1" id="KW-0472">Membrane</keyword>
<keyword evidence="1" id="KW-0812">Transmembrane</keyword>
<reference evidence="2 3" key="1">
    <citation type="submission" date="2021-11" db="EMBL/GenBank/DDBJ databases">
        <title>Aliifidinibius sp. nov., a new bacterium isolated from saline soil.</title>
        <authorList>
            <person name="Galisteo C."/>
            <person name="De La Haba R."/>
            <person name="Sanchez-Porro C."/>
            <person name="Ventosa A."/>
        </authorList>
    </citation>
    <scope>NUCLEOTIDE SEQUENCE [LARGE SCALE GENOMIC DNA]</scope>
    <source>
        <strain evidence="2 3">KACC 190600</strain>
    </source>
</reference>
<dbReference type="Gene3D" id="3.40.50.880">
    <property type="match status" value="1"/>
</dbReference>
<dbReference type="InterPro" id="IPR029062">
    <property type="entry name" value="Class_I_gatase-like"/>
</dbReference>